<dbReference type="Proteomes" id="UP000215914">
    <property type="component" value="Chromosome 16"/>
</dbReference>
<evidence type="ECO:0000256" key="4">
    <source>
        <dbReference type="ARBA" id="ARBA00023242"/>
    </source>
</evidence>
<gene>
    <name evidence="8" type="ORF">HannXRQ_Chr16g0529471</name>
    <name evidence="7" type="ORF">HanXRQr2_Chr16g0774181</name>
</gene>
<dbReference type="InterPro" id="IPR036638">
    <property type="entry name" value="HLH_DNA-bd_sf"/>
</dbReference>
<reference evidence="8" key="2">
    <citation type="submission" date="2017-02" db="EMBL/GenBank/DDBJ databases">
        <title>Sunflower complete genome.</title>
        <authorList>
            <person name="Langlade N."/>
            <person name="Munos S."/>
        </authorList>
    </citation>
    <scope>NUCLEOTIDE SEQUENCE [LARGE SCALE GENOMIC DNA]</scope>
    <source>
        <tissue evidence="8">Leaves</tissue>
    </source>
</reference>
<dbReference type="InParanoid" id="A0A251S338"/>
<keyword evidence="3" id="KW-0804">Transcription</keyword>
<dbReference type="Gene3D" id="4.10.280.10">
    <property type="entry name" value="Helix-loop-helix DNA-binding domain"/>
    <property type="match status" value="1"/>
</dbReference>
<dbReference type="SUPFAM" id="SSF47459">
    <property type="entry name" value="HLH, helix-loop-helix DNA-binding domain"/>
    <property type="match status" value="1"/>
</dbReference>
<dbReference type="InterPro" id="IPR024097">
    <property type="entry name" value="bHLH_ZIP_TF"/>
</dbReference>
<dbReference type="EMBL" id="MNCJ02000331">
    <property type="protein sequence ID" value="KAF5762218.1"/>
    <property type="molecule type" value="Genomic_DNA"/>
</dbReference>
<accession>A0A251S338</accession>
<organism evidence="8 9">
    <name type="scientific">Helianthus annuus</name>
    <name type="common">Common sunflower</name>
    <dbReference type="NCBI Taxonomy" id="4232"/>
    <lineage>
        <taxon>Eukaryota</taxon>
        <taxon>Viridiplantae</taxon>
        <taxon>Streptophyta</taxon>
        <taxon>Embryophyta</taxon>
        <taxon>Tracheophyta</taxon>
        <taxon>Spermatophyta</taxon>
        <taxon>Magnoliopsida</taxon>
        <taxon>eudicotyledons</taxon>
        <taxon>Gunneridae</taxon>
        <taxon>Pentapetalae</taxon>
        <taxon>asterids</taxon>
        <taxon>campanulids</taxon>
        <taxon>Asterales</taxon>
        <taxon>Asteraceae</taxon>
        <taxon>Asteroideae</taxon>
        <taxon>Heliantheae alliance</taxon>
        <taxon>Heliantheae</taxon>
        <taxon>Helianthus</taxon>
    </lineage>
</organism>
<evidence type="ECO:0000256" key="2">
    <source>
        <dbReference type="ARBA" id="ARBA00023015"/>
    </source>
</evidence>
<evidence type="ECO:0000256" key="5">
    <source>
        <dbReference type="SAM" id="MobiDB-lite"/>
    </source>
</evidence>
<dbReference type="PROSITE" id="PS50888">
    <property type="entry name" value="BHLH"/>
    <property type="match status" value="1"/>
</dbReference>
<reference evidence="7" key="3">
    <citation type="submission" date="2020-06" db="EMBL/GenBank/DDBJ databases">
        <title>Helianthus annuus Genome sequencing and assembly Release 2.</title>
        <authorList>
            <person name="Gouzy J."/>
            <person name="Langlade N."/>
            <person name="Munos S."/>
        </authorList>
    </citation>
    <scope>NUCLEOTIDE SEQUENCE</scope>
    <source>
        <tissue evidence="7">Leaves</tissue>
    </source>
</reference>
<dbReference type="GO" id="GO:0046983">
    <property type="term" value="F:protein dimerization activity"/>
    <property type="evidence" value="ECO:0007669"/>
    <property type="project" value="InterPro"/>
</dbReference>
<dbReference type="SMART" id="SM00353">
    <property type="entry name" value="HLH"/>
    <property type="match status" value="1"/>
</dbReference>
<keyword evidence="9" id="KW-1185">Reference proteome</keyword>
<evidence type="ECO:0000256" key="3">
    <source>
        <dbReference type="ARBA" id="ARBA00023163"/>
    </source>
</evidence>
<evidence type="ECO:0000256" key="1">
    <source>
        <dbReference type="ARBA" id="ARBA00004123"/>
    </source>
</evidence>
<protein>
    <submittedName>
        <fullName evidence="8">Putative myc-type, basic helix-loop-helix (BHLH) domain-containing protein</fullName>
    </submittedName>
    <submittedName>
        <fullName evidence="7">Transcription factor bHLH family</fullName>
    </submittedName>
</protein>
<reference evidence="7 9" key="1">
    <citation type="journal article" date="2017" name="Nature">
        <title>The sunflower genome provides insights into oil metabolism, flowering and Asterid evolution.</title>
        <authorList>
            <person name="Badouin H."/>
            <person name="Gouzy J."/>
            <person name="Grassa C.J."/>
            <person name="Murat F."/>
            <person name="Staton S.E."/>
            <person name="Cottret L."/>
            <person name="Lelandais-Briere C."/>
            <person name="Owens G.L."/>
            <person name="Carrere S."/>
            <person name="Mayjonade B."/>
            <person name="Legrand L."/>
            <person name="Gill N."/>
            <person name="Kane N.C."/>
            <person name="Bowers J.E."/>
            <person name="Hubner S."/>
            <person name="Bellec A."/>
            <person name="Berard A."/>
            <person name="Berges H."/>
            <person name="Blanchet N."/>
            <person name="Boniface M.C."/>
            <person name="Brunel D."/>
            <person name="Catrice O."/>
            <person name="Chaidir N."/>
            <person name="Claudel C."/>
            <person name="Donnadieu C."/>
            <person name="Faraut T."/>
            <person name="Fievet G."/>
            <person name="Helmstetter N."/>
            <person name="King M."/>
            <person name="Knapp S.J."/>
            <person name="Lai Z."/>
            <person name="Le Paslier M.C."/>
            <person name="Lippi Y."/>
            <person name="Lorenzon L."/>
            <person name="Mandel J.R."/>
            <person name="Marage G."/>
            <person name="Marchand G."/>
            <person name="Marquand E."/>
            <person name="Bret-Mestries E."/>
            <person name="Morien E."/>
            <person name="Nambeesan S."/>
            <person name="Nguyen T."/>
            <person name="Pegot-Espagnet P."/>
            <person name="Pouilly N."/>
            <person name="Raftis F."/>
            <person name="Sallet E."/>
            <person name="Schiex T."/>
            <person name="Thomas J."/>
            <person name="Vandecasteele C."/>
            <person name="Vares D."/>
            <person name="Vear F."/>
            <person name="Vautrin S."/>
            <person name="Crespi M."/>
            <person name="Mangin B."/>
            <person name="Burke J.M."/>
            <person name="Salse J."/>
            <person name="Munos S."/>
            <person name="Vincourt P."/>
            <person name="Rieseberg L.H."/>
            <person name="Langlade N.B."/>
        </authorList>
    </citation>
    <scope>NUCLEOTIDE SEQUENCE [LARGE SCALE GENOMIC DNA]</scope>
    <source>
        <strain evidence="9">cv. SF193</strain>
        <tissue evidence="7">Leaves</tissue>
    </source>
</reference>
<dbReference type="PANTHER" id="PTHR12565:SF367">
    <property type="entry name" value="TRANSCRIPTION FACTOR BHLH75"/>
    <property type="match status" value="1"/>
</dbReference>
<dbReference type="EMBL" id="CM007905">
    <property type="protein sequence ID" value="OTF93125.1"/>
    <property type="molecule type" value="Genomic_DNA"/>
</dbReference>
<keyword evidence="2" id="KW-0805">Transcription regulation</keyword>
<evidence type="ECO:0000313" key="9">
    <source>
        <dbReference type="Proteomes" id="UP000215914"/>
    </source>
</evidence>
<feature type="domain" description="BHLH" evidence="6">
    <location>
        <begin position="179"/>
        <end position="229"/>
    </location>
</feature>
<dbReference type="Gramene" id="mRNA:HanXRQr2_Chr16g0774181">
    <property type="protein sequence ID" value="mRNA:HanXRQr2_Chr16g0774181"/>
    <property type="gene ID" value="HanXRQr2_Chr16g0774181"/>
</dbReference>
<dbReference type="GO" id="GO:0005634">
    <property type="term" value="C:nucleus"/>
    <property type="evidence" value="ECO:0000318"/>
    <property type="project" value="GO_Central"/>
</dbReference>
<dbReference type="GO" id="GO:0003700">
    <property type="term" value="F:DNA-binding transcription factor activity"/>
    <property type="evidence" value="ECO:0000318"/>
    <property type="project" value="GO_Central"/>
</dbReference>
<evidence type="ECO:0000313" key="8">
    <source>
        <dbReference type="EMBL" id="OTF93125.1"/>
    </source>
</evidence>
<sequence>MHLSSAIFLCPITQVPFGISLNLVFKRTQIFMVDEFTIGINMNTEVVENFNSSSANHHGFIPMYGDNFSDHHQRSHPLSLLSLQDGTDAIQGFNFIGDHQSSSVYDPMNHFPSMVETFGLQRDSVAPPVESFMNSDPPVFDPGFIGEIKGHGGRKRKKSDGSRVEKPREVVHVRAKRGEATDSHSLAERMRREKINEKLRRLQDLVPGCYKTMGMSVMLDVIINYVRSLQNQIEFLSMKLSAASMYYDFNSTEMDDMAPMKGTNGHEAQMMERMVGEGYGDFPRFQSTWSP</sequence>
<keyword evidence="4" id="KW-0539">Nucleus</keyword>
<dbReference type="AlphaFoldDB" id="A0A251S338"/>
<dbReference type="PANTHER" id="PTHR12565">
    <property type="entry name" value="STEROL REGULATORY ELEMENT-BINDING PROTEIN"/>
    <property type="match status" value="1"/>
</dbReference>
<feature type="region of interest" description="Disordered" evidence="5">
    <location>
        <begin position="147"/>
        <end position="166"/>
    </location>
</feature>
<proteinExistence type="predicted"/>
<dbReference type="InterPro" id="IPR011598">
    <property type="entry name" value="bHLH_dom"/>
</dbReference>
<evidence type="ECO:0000259" key="6">
    <source>
        <dbReference type="PROSITE" id="PS50888"/>
    </source>
</evidence>
<evidence type="ECO:0000313" key="7">
    <source>
        <dbReference type="EMBL" id="KAF5762218.1"/>
    </source>
</evidence>
<dbReference type="Pfam" id="PF00010">
    <property type="entry name" value="HLH"/>
    <property type="match status" value="1"/>
</dbReference>
<dbReference type="OMA" id="FQSTWSP"/>
<name>A0A251S338_HELAN</name>
<comment type="subcellular location">
    <subcellularLocation>
        <location evidence="1">Nucleus</location>
    </subcellularLocation>
</comment>